<dbReference type="RefSeq" id="WP_157387269.1">
    <property type="nucleotide sequence ID" value="NZ_WRPP01000002.1"/>
</dbReference>
<comment type="cofactor">
    <cofactor evidence="3">
        <name>FAD</name>
        <dbReference type="ChEBI" id="CHEBI:57692"/>
    </cofactor>
    <text evidence="3">Binds 1 FAD per subunit.</text>
</comment>
<dbReference type="GO" id="GO:0003677">
    <property type="term" value="F:DNA binding"/>
    <property type="evidence" value="ECO:0007669"/>
    <property type="project" value="TreeGrafter"/>
</dbReference>
<keyword evidence="1 3" id="KW-0285">Flavoprotein</keyword>
<dbReference type="Proteomes" id="UP000466794">
    <property type="component" value="Unassembled WGS sequence"/>
</dbReference>
<dbReference type="PROSITE" id="PS51645">
    <property type="entry name" value="PHR_CRY_ALPHA_BETA"/>
    <property type="match status" value="1"/>
</dbReference>
<feature type="site" description="Electron transfer via tryptophanyl radical" evidence="4">
    <location>
        <position position="368"/>
    </location>
</feature>
<dbReference type="GO" id="GO:0003904">
    <property type="term" value="F:deoxyribodipyrimidine photo-lyase activity"/>
    <property type="evidence" value="ECO:0007669"/>
    <property type="project" value="TreeGrafter"/>
</dbReference>
<proteinExistence type="inferred from homology"/>
<comment type="caution">
    <text evidence="7">The sequence shown here is derived from an EMBL/GenBank/DDBJ whole genome shotgun (WGS) entry which is preliminary data.</text>
</comment>
<evidence type="ECO:0000256" key="2">
    <source>
        <dbReference type="ARBA" id="ARBA00022827"/>
    </source>
</evidence>
<dbReference type="Pfam" id="PF03441">
    <property type="entry name" value="FAD_binding_7"/>
    <property type="match status" value="1"/>
</dbReference>
<dbReference type="GO" id="GO:0071949">
    <property type="term" value="F:FAD binding"/>
    <property type="evidence" value="ECO:0007669"/>
    <property type="project" value="TreeGrafter"/>
</dbReference>
<keyword evidence="2 3" id="KW-0274">FAD</keyword>
<feature type="domain" description="Photolyase/cryptochrome alpha/beta" evidence="6">
    <location>
        <begin position="2"/>
        <end position="131"/>
    </location>
</feature>
<evidence type="ECO:0000256" key="3">
    <source>
        <dbReference type="PIRSR" id="PIRSR602081-1"/>
    </source>
</evidence>
<dbReference type="InterPro" id="IPR006050">
    <property type="entry name" value="DNA_photolyase_N"/>
</dbReference>
<feature type="binding site" evidence="3">
    <location>
        <position position="217"/>
    </location>
    <ligand>
        <name>FAD</name>
        <dbReference type="ChEBI" id="CHEBI:57692"/>
    </ligand>
</feature>
<dbReference type="Pfam" id="PF00875">
    <property type="entry name" value="DNA_photolyase"/>
    <property type="match status" value="1"/>
</dbReference>
<evidence type="ECO:0000313" key="7">
    <source>
        <dbReference type="EMBL" id="MVU77583.1"/>
    </source>
</evidence>
<dbReference type="InterPro" id="IPR036134">
    <property type="entry name" value="Crypto/Photolyase_FAD-like_sf"/>
</dbReference>
<dbReference type="InterPro" id="IPR014729">
    <property type="entry name" value="Rossmann-like_a/b/a_fold"/>
</dbReference>
<keyword evidence="7" id="KW-0456">Lyase</keyword>
<dbReference type="PANTHER" id="PTHR11455">
    <property type="entry name" value="CRYPTOCHROME"/>
    <property type="match status" value="1"/>
</dbReference>
<dbReference type="GO" id="GO:0009416">
    <property type="term" value="P:response to light stimulus"/>
    <property type="evidence" value="ECO:0007669"/>
    <property type="project" value="TreeGrafter"/>
</dbReference>
<feature type="binding site" evidence="3">
    <location>
        <begin position="263"/>
        <end position="270"/>
    </location>
    <ligand>
        <name>FAD</name>
        <dbReference type="ChEBI" id="CHEBI:57692"/>
    </ligand>
</feature>
<evidence type="ECO:0000256" key="1">
    <source>
        <dbReference type="ARBA" id="ARBA00022630"/>
    </source>
</evidence>
<evidence type="ECO:0000313" key="8">
    <source>
        <dbReference type="Proteomes" id="UP000466794"/>
    </source>
</evidence>
<feature type="binding site" evidence="3">
    <location>
        <begin position="229"/>
        <end position="233"/>
    </location>
    <ligand>
        <name>FAD</name>
        <dbReference type="ChEBI" id="CHEBI:57692"/>
    </ligand>
</feature>
<dbReference type="AlphaFoldDB" id="A0A7K1UT99"/>
<sequence>MTVAIVLFTRDLRVHDNPALTAACRESRSVVPLFVLDSDLLARLDDAPNRLRFLGAALSELDGELRARGGRLIVRRGRVGDEVERAVRETGAHRVHLAADVTGYGVRRENLLRERLSRIGCALHAHAASITAVDPGAVRPDTGRGHYAVFTPYFRRWLDTPMRRPLPAPEALPVPPITGAADPGVLASGGSPELEVGGETTGRKRFEQWISGPVTRYAEVKDSPAVDGTSGLSPYLHFGCLSPVEVVSRTDVTDPGALAFVRQLAWRDFYHQVLADRPDVATGDYRSTAEPWRTDPAGVAAWCAGRTGYPMVDAGLRQLLATGLMPGRARLVAASFLVKTLRVDWRIGAKHFERWLVDADVANNRLNWQWMAGTGTDTRSSRVLNPLRQAERFDPDGAYARRWIPELAHLPGAEIHRPWRSGLLIGDYPPPIVEFNGM</sequence>
<keyword evidence="8" id="KW-1185">Reference proteome</keyword>
<name>A0A7K1UT99_9NOCA</name>
<dbReference type="EMBL" id="WRPP01000002">
    <property type="protein sequence ID" value="MVU77583.1"/>
    <property type="molecule type" value="Genomic_DNA"/>
</dbReference>
<dbReference type="SUPFAM" id="SSF48173">
    <property type="entry name" value="Cryptochrome/photolyase FAD-binding domain"/>
    <property type="match status" value="1"/>
</dbReference>
<accession>A0A7K1UT99</accession>
<dbReference type="PRINTS" id="PR00147">
    <property type="entry name" value="DNAPHOTLYASE"/>
</dbReference>
<protein>
    <submittedName>
        <fullName evidence="7">Deoxyribodipyrimidine photo-lyase</fullName>
    </submittedName>
</protein>
<organism evidence="7 8">
    <name type="scientific">Nocardia terrae</name>
    <dbReference type="NCBI Taxonomy" id="2675851"/>
    <lineage>
        <taxon>Bacteria</taxon>
        <taxon>Bacillati</taxon>
        <taxon>Actinomycetota</taxon>
        <taxon>Actinomycetes</taxon>
        <taxon>Mycobacteriales</taxon>
        <taxon>Nocardiaceae</taxon>
        <taxon>Nocardia</taxon>
    </lineage>
</organism>
<dbReference type="Gene3D" id="1.25.40.80">
    <property type="match status" value="1"/>
</dbReference>
<evidence type="ECO:0000259" key="6">
    <source>
        <dbReference type="PROSITE" id="PS51645"/>
    </source>
</evidence>
<feature type="binding site" evidence="3">
    <location>
        <position position="260"/>
    </location>
    <ligand>
        <name>FAD</name>
        <dbReference type="ChEBI" id="CHEBI:57692"/>
    </ligand>
</feature>
<dbReference type="InterPro" id="IPR036155">
    <property type="entry name" value="Crypto/Photolyase_N_sf"/>
</dbReference>
<feature type="site" description="Electron transfer via tryptophanyl radical" evidence="4">
    <location>
        <position position="345"/>
    </location>
</feature>
<dbReference type="InterPro" id="IPR005101">
    <property type="entry name" value="Cryptochr/Photolyase_FAD-bd"/>
</dbReference>
<dbReference type="InterPro" id="IPR002081">
    <property type="entry name" value="Cryptochrome/DNA_photolyase_1"/>
</dbReference>
<dbReference type="SUPFAM" id="SSF52425">
    <property type="entry name" value="Cryptochrome/photolyase, N-terminal domain"/>
    <property type="match status" value="1"/>
</dbReference>
<evidence type="ECO:0000256" key="5">
    <source>
        <dbReference type="RuleBase" id="RU004182"/>
    </source>
</evidence>
<reference evidence="7 8" key="1">
    <citation type="submission" date="2019-12" db="EMBL/GenBank/DDBJ databases">
        <title>Nocardia sp. nov. ET3-3 isolated from soil.</title>
        <authorList>
            <person name="Kanchanasin P."/>
            <person name="Tanasupawat S."/>
            <person name="Yuki M."/>
            <person name="Kudo T."/>
        </authorList>
    </citation>
    <scope>NUCLEOTIDE SEQUENCE [LARGE SCALE GENOMIC DNA]</scope>
    <source>
        <strain evidence="7 8">ET3-3</strain>
    </source>
</reference>
<evidence type="ECO:0000256" key="4">
    <source>
        <dbReference type="PIRSR" id="PIRSR602081-2"/>
    </source>
</evidence>
<dbReference type="PANTHER" id="PTHR11455:SF9">
    <property type="entry name" value="CRYPTOCHROME CIRCADIAN CLOCK 5 ISOFORM X1"/>
    <property type="match status" value="1"/>
</dbReference>
<dbReference type="Gene3D" id="3.40.50.620">
    <property type="entry name" value="HUPs"/>
    <property type="match status" value="1"/>
</dbReference>
<gene>
    <name evidence="7" type="ORF">GPX89_10065</name>
</gene>
<feature type="binding site" evidence="3">
    <location>
        <begin position="358"/>
        <end position="360"/>
    </location>
    <ligand>
        <name>FAD</name>
        <dbReference type="ChEBI" id="CHEBI:57692"/>
    </ligand>
</feature>
<dbReference type="Gene3D" id="1.10.579.10">
    <property type="entry name" value="DNA Cyclobutane Dipyrimidine Photolyase, subunit A, domain 3"/>
    <property type="match status" value="1"/>
</dbReference>
<feature type="site" description="Electron transfer via tryptophanyl radical" evidence="4">
    <location>
        <position position="292"/>
    </location>
</feature>
<comment type="similarity">
    <text evidence="5">Belongs to the DNA photolyase family.</text>
</comment>
<keyword evidence="5" id="KW-0157">Chromophore</keyword>